<name>A0ABC9SP54_BACCE</name>
<feature type="transmembrane region" description="Helical" evidence="1">
    <location>
        <begin position="6"/>
        <end position="27"/>
    </location>
</feature>
<evidence type="ECO:0000313" key="2">
    <source>
        <dbReference type="EMBL" id="EOQ55274.1"/>
    </source>
</evidence>
<reference evidence="2 3" key="1">
    <citation type="submission" date="2013-01" db="EMBL/GenBank/DDBJ databases">
        <title>The Genome Sequence of Bacillus cereus TIAC219.</title>
        <authorList>
            <consortium name="The Broad Institute Genome Sequencing Platform"/>
            <consortium name="The Broad Institute Genome Sequencing Center for Infectious Disease"/>
            <person name="Feldgarden M."/>
            <person name="Van der Auwera G.A."/>
            <person name="Mahillon J."/>
            <person name="Duprez V."/>
            <person name="Timmery S."/>
            <person name="Mattelet C."/>
            <person name="Dierick K."/>
            <person name="Sun M."/>
            <person name="Yu Z."/>
            <person name="Zhu L."/>
            <person name="Hu X."/>
            <person name="Shank E.B."/>
            <person name="Swiecicka I."/>
            <person name="Hansen B.M."/>
            <person name="Andrup L."/>
            <person name="Walker B."/>
            <person name="Young S.K."/>
            <person name="Zeng Q."/>
            <person name="Gargeya S."/>
            <person name="Fitzgerald M."/>
            <person name="Haas B."/>
            <person name="Abouelleil A."/>
            <person name="Alvarado L."/>
            <person name="Arachchi H.M."/>
            <person name="Berlin A.M."/>
            <person name="Chapman S.B."/>
            <person name="Dewar J."/>
            <person name="Goldberg J."/>
            <person name="Griggs A."/>
            <person name="Gujja S."/>
            <person name="Hansen M."/>
            <person name="Howarth C."/>
            <person name="Imamovic A."/>
            <person name="Larimer J."/>
            <person name="McCowan C."/>
            <person name="Murphy C."/>
            <person name="Neiman D."/>
            <person name="Pearson M."/>
            <person name="Priest M."/>
            <person name="Roberts A."/>
            <person name="Saif S."/>
            <person name="Shea T."/>
            <person name="Sisk P."/>
            <person name="Sykes S."/>
            <person name="Wortman J."/>
            <person name="Nusbaum C."/>
            <person name="Birren B."/>
        </authorList>
    </citation>
    <scope>NUCLEOTIDE SEQUENCE [LARGE SCALE GENOMIC DNA]</scope>
    <source>
        <strain evidence="2 3">TIAC219</strain>
    </source>
</reference>
<keyword evidence="1" id="KW-1133">Transmembrane helix</keyword>
<keyword evidence="1" id="KW-0812">Transmembrane</keyword>
<organism evidence="2 3">
    <name type="scientific">Bacillus cereus TIAC219</name>
    <dbReference type="NCBI Taxonomy" id="718222"/>
    <lineage>
        <taxon>Bacteria</taxon>
        <taxon>Bacillati</taxon>
        <taxon>Bacillota</taxon>
        <taxon>Bacilli</taxon>
        <taxon>Bacillales</taxon>
        <taxon>Bacillaceae</taxon>
        <taxon>Bacillus</taxon>
        <taxon>Bacillus cereus group</taxon>
    </lineage>
</organism>
<evidence type="ECO:0000256" key="1">
    <source>
        <dbReference type="SAM" id="Phobius"/>
    </source>
</evidence>
<sequence>MSYIDIPYAIIIILGLAGIVTGIRSMFIELKEIRDMDKQKQ</sequence>
<dbReference type="AlphaFoldDB" id="A0ABC9SP54"/>
<proteinExistence type="predicted"/>
<evidence type="ECO:0000313" key="3">
    <source>
        <dbReference type="Proteomes" id="UP000014060"/>
    </source>
</evidence>
<dbReference type="RefSeq" id="WP_002084251.1">
    <property type="nucleotide sequence ID" value="NZ_KB976025.1"/>
</dbReference>
<dbReference type="Proteomes" id="UP000014060">
    <property type="component" value="Unassembled WGS sequence"/>
</dbReference>
<gene>
    <name evidence="2" type="ORF">IAY_06778</name>
</gene>
<protein>
    <submittedName>
        <fullName evidence="2">Uncharacterized protein</fullName>
    </submittedName>
</protein>
<comment type="caution">
    <text evidence="2">The sequence shown here is derived from an EMBL/GenBank/DDBJ whole genome shotgun (WGS) entry which is preliminary data.</text>
</comment>
<keyword evidence="1" id="KW-0472">Membrane</keyword>
<dbReference type="EMBL" id="AHCJ01000115">
    <property type="protein sequence ID" value="EOQ55274.1"/>
    <property type="molecule type" value="Genomic_DNA"/>
</dbReference>
<accession>A0ABC9SP54</accession>